<dbReference type="STRING" id="392484.LP43_2031"/>
<protein>
    <submittedName>
        <fullName evidence="2">Type II and III secretion system family protein</fullName>
    </submittedName>
</protein>
<dbReference type="Proteomes" id="UP000029999">
    <property type="component" value="Unassembled WGS sequence"/>
</dbReference>
<dbReference type="Pfam" id="PF03958">
    <property type="entry name" value="Secretin_N"/>
    <property type="match status" value="1"/>
</dbReference>
<dbReference type="AlphaFoldDB" id="A0A0A0BC57"/>
<dbReference type="InterPro" id="IPR038591">
    <property type="entry name" value="NolW-like_sf"/>
</dbReference>
<accession>A0A0A0BC57</accession>
<evidence type="ECO:0000313" key="2">
    <source>
        <dbReference type="EMBL" id="KGM06158.1"/>
    </source>
</evidence>
<dbReference type="InterPro" id="IPR005644">
    <property type="entry name" value="NolW-like"/>
</dbReference>
<reference evidence="2 3" key="1">
    <citation type="submission" date="2014-09" db="EMBL/GenBank/DDBJ databases">
        <authorList>
            <person name="Grob C."/>
            <person name="Taubert M."/>
            <person name="Howat A.M."/>
            <person name="Burns O.J."/>
            <person name="Dixon J.L."/>
            <person name="Chen Y."/>
            <person name="Murrell J.C."/>
        </authorList>
    </citation>
    <scope>NUCLEOTIDE SEQUENCE [LARGE SCALE GENOMIC DNA]</scope>
    <source>
        <strain evidence="2">L4</strain>
    </source>
</reference>
<dbReference type="EMBL" id="JRQD01000005">
    <property type="protein sequence ID" value="KGM06158.1"/>
    <property type="molecule type" value="Genomic_DNA"/>
</dbReference>
<comment type="caution">
    <text evidence="2">The sequence shown here is derived from an EMBL/GenBank/DDBJ whole genome shotgun (WGS) entry which is preliminary data.</text>
</comment>
<organism evidence="2 3">
    <name type="scientific">Methylophaga thiooxydans</name>
    <dbReference type="NCBI Taxonomy" id="392484"/>
    <lineage>
        <taxon>Bacteria</taxon>
        <taxon>Pseudomonadati</taxon>
        <taxon>Pseudomonadota</taxon>
        <taxon>Gammaproteobacteria</taxon>
        <taxon>Thiotrichales</taxon>
        <taxon>Piscirickettsiaceae</taxon>
        <taxon>Methylophaga</taxon>
    </lineage>
</organism>
<name>A0A0A0BC57_9GAMM</name>
<dbReference type="RefSeq" id="WP_036314804.1">
    <property type="nucleotide sequence ID" value="NZ_JRQD01000005.1"/>
</dbReference>
<evidence type="ECO:0000259" key="1">
    <source>
        <dbReference type="Pfam" id="PF03958"/>
    </source>
</evidence>
<sequence>MKILLLFIIFVVMMPLSADTDIHTINLKHRLASDVMPQIEDFLPETATIRAYGNMLILKSDRATLANVEQLLAKLDVAQQSVIVSVMRSYDTIRQHKGGSNQVDINVGDDVSGRVAINRWSTNNNRDDNQQYRARGVSGQAVTISLGEDIPQHHHLLFVDRYGDISVAKDTQYIATENGFRAIPFLLPDNQVKVEIHPFFSKLSASNGVTQNSDVITTVVGSVGEWLEIGRITENSQQLDQGVTTYSSHGSEQETIYLKVETSSQ</sequence>
<dbReference type="Gene3D" id="3.30.1370.120">
    <property type="match status" value="1"/>
</dbReference>
<proteinExistence type="predicted"/>
<gene>
    <name evidence="2" type="ORF">LP43_2031</name>
</gene>
<feature type="domain" description="NolW-like" evidence="1">
    <location>
        <begin position="23"/>
        <end position="80"/>
    </location>
</feature>
<evidence type="ECO:0000313" key="3">
    <source>
        <dbReference type="Proteomes" id="UP000029999"/>
    </source>
</evidence>